<name>A0A452ZX59_AEGTS</name>
<reference evidence="1" key="3">
    <citation type="journal article" date="2017" name="Nature">
        <title>Genome sequence of the progenitor of the wheat D genome Aegilops tauschii.</title>
        <authorList>
            <person name="Luo M.C."/>
            <person name="Gu Y.Q."/>
            <person name="Puiu D."/>
            <person name="Wang H."/>
            <person name="Twardziok S.O."/>
            <person name="Deal K.R."/>
            <person name="Huo N."/>
            <person name="Zhu T."/>
            <person name="Wang L."/>
            <person name="Wang Y."/>
            <person name="McGuire P.E."/>
            <person name="Liu S."/>
            <person name="Long H."/>
            <person name="Ramasamy R.K."/>
            <person name="Rodriguez J.C."/>
            <person name="Van S.L."/>
            <person name="Yuan L."/>
            <person name="Wang Z."/>
            <person name="Xia Z."/>
            <person name="Xiao L."/>
            <person name="Anderson O.D."/>
            <person name="Ouyang S."/>
            <person name="Liang Y."/>
            <person name="Zimin A.V."/>
            <person name="Pertea G."/>
            <person name="Qi P."/>
            <person name="Bennetzen J.L."/>
            <person name="Dai X."/>
            <person name="Dawson M.W."/>
            <person name="Muller H.G."/>
            <person name="Kugler K."/>
            <person name="Rivarola-Duarte L."/>
            <person name="Spannagl M."/>
            <person name="Mayer K.F.X."/>
            <person name="Lu F.H."/>
            <person name="Bevan M.W."/>
            <person name="Leroy P."/>
            <person name="Li P."/>
            <person name="You F.M."/>
            <person name="Sun Q."/>
            <person name="Liu Z."/>
            <person name="Lyons E."/>
            <person name="Wicker T."/>
            <person name="Salzberg S.L."/>
            <person name="Devos K.M."/>
            <person name="Dvorak J."/>
        </authorList>
    </citation>
    <scope>NUCLEOTIDE SEQUENCE [LARGE SCALE GENOMIC DNA]</scope>
    <source>
        <strain evidence="1">cv. AL8/78</strain>
    </source>
</reference>
<dbReference type="EnsemblPlants" id="AET1Gv20956200.2">
    <property type="protein sequence ID" value="AET1Gv20956200.2"/>
    <property type="gene ID" value="AET1Gv20956200"/>
</dbReference>
<sequence>MQPVCFLDSLQRPKTRTCMQLTTGSTQPAKHARRAPHSSLRRTCRITRPRCLTQHCSLTPPLASRHHRRIARRLGISPSPHASAEASLDNYSLDKLSYMHNEKQTIQIPESRLSLTR</sequence>
<dbReference type="Gramene" id="AET1Gv20956200.2">
    <property type="protein sequence ID" value="AET1Gv20956200.2"/>
    <property type="gene ID" value="AET1Gv20956200"/>
</dbReference>
<reference evidence="1" key="5">
    <citation type="journal article" date="2021" name="G3 (Bethesda)">
        <title>Aegilops tauschii genome assembly Aet v5.0 features greater sequence contiguity and improved annotation.</title>
        <authorList>
            <person name="Wang L."/>
            <person name="Zhu T."/>
            <person name="Rodriguez J.C."/>
            <person name="Deal K.R."/>
            <person name="Dubcovsky J."/>
            <person name="McGuire P.E."/>
            <person name="Lux T."/>
            <person name="Spannagl M."/>
            <person name="Mayer K.F.X."/>
            <person name="Baldrich P."/>
            <person name="Meyers B.C."/>
            <person name="Huo N."/>
            <person name="Gu Y.Q."/>
            <person name="Zhou H."/>
            <person name="Devos K.M."/>
            <person name="Bennetzen J.L."/>
            <person name="Unver T."/>
            <person name="Budak H."/>
            <person name="Gulick P.J."/>
            <person name="Galiba G."/>
            <person name="Kalapos B."/>
            <person name="Nelson D.R."/>
            <person name="Li P."/>
            <person name="You F.M."/>
            <person name="Luo M.C."/>
            <person name="Dvorak J."/>
        </authorList>
    </citation>
    <scope>NUCLEOTIDE SEQUENCE [LARGE SCALE GENOMIC DNA]</scope>
    <source>
        <strain evidence="1">cv. AL8/78</strain>
    </source>
</reference>
<dbReference type="Proteomes" id="UP000015105">
    <property type="component" value="Chromosome 1D"/>
</dbReference>
<protein>
    <submittedName>
        <fullName evidence="1">Uncharacterized protein</fullName>
    </submittedName>
</protein>
<evidence type="ECO:0000313" key="2">
    <source>
        <dbReference type="Proteomes" id="UP000015105"/>
    </source>
</evidence>
<keyword evidence="2" id="KW-1185">Reference proteome</keyword>
<proteinExistence type="predicted"/>
<reference evidence="2" key="1">
    <citation type="journal article" date="2014" name="Science">
        <title>Ancient hybridizations among the ancestral genomes of bread wheat.</title>
        <authorList>
            <consortium name="International Wheat Genome Sequencing Consortium,"/>
            <person name="Marcussen T."/>
            <person name="Sandve S.R."/>
            <person name="Heier L."/>
            <person name="Spannagl M."/>
            <person name="Pfeifer M."/>
            <person name="Jakobsen K.S."/>
            <person name="Wulff B.B."/>
            <person name="Steuernagel B."/>
            <person name="Mayer K.F."/>
            <person name="Olsen O.A."/>
        </authorList>
    </citation>
    <scope>NUCLEOTIDE SEQUENCE [LARGE SCALE GENOMIC DNA]</scope>
    <source>
        <strain evidence="2">cv. AL8/78</strain>
    </source>
</reference>
<evidence type="ECO:0000313" key="1">
    <source>
        <dbReference type="EnsemblPlants" id="AET1Gv20956200.2"/>
    </source>
</evidence>
<reference evidence="1" key="4">
    <citation type="submission" date="2019-03" db="UniProtKB">
        <authorList>
            <consortium name="EnsemblPlants"/>
        </authorList>
    </citation>
    <scope>IDENTIFICATION</scope>
</reference>
<organism evidence="1 2">
    <name type="scientific">Aegilops tauschii subsp. strangulata</name>
    <name type="common">Goatgrass</name>
    <dbReference type="NCBI Taxonomy" id="200361"/>
    <lineage>
        <taxon>Eukaryota</taxon>
        <taxon>Viridiplantae</taxon>
        <taxon>Streptophyta</taxon>
        <taxon>Embryophyta</taxon>
        <taxon>Tracheophyta</taxon>
        <taxon>Spermatophyta</taxon>
        <taxon>Magnoliopsida</taxon>
        <taxon>Liliopsida</taxon>
        <taxon>Poales</taxon>
        <taxon>Poaceae</taxon>
        <taxon>BOP clade</taxon>
        <taxon>Pooideae</taxon>
        <taxon>Triticodae</taxon>
        <taxon>Triticeae</taxon>
        <taxon>Triticinae</taxon>
        <taxon>Aegilops</taxon>
    </lineage>
</organism>
<dbReference type="AlphaFoldDB" id="A0A452ZX59"/>
<reference evidence="2" key="2">
    <citation type="journal article" date="2017" name="Nat. Plants">
        <title>The Aegilops tauschii genome reveals multiple impacts of transposons.</title>
        <authorList>
            <person name="Zhao G."/>
            <person name="Zou C."/>
            <person name="Li K."/>
            <person name="Wang K."/>
            <person name="Li T."/>
            <person name="Gao L."/>
            <person name="Zhang X."/>
            <person name="Wang H."/>
            <person name="Yang Z."/>
            <person name="Liu X."/>
            <person name="Jiang W."/>
            <person name="Mao L."/>
            <person name="Kong X."/>
            <person name="Jiao Y."/>
            <person name="Jia J."/>
        </authorList>
    </citation>
    <scope>NUCLEOTIDE SEQUENCE [LARGE SCALE GENOMIC DNA]</scope>
    <source>
        <strain evidence="2">cv. AL8/78</strain>
    </source>
</reference>
<accession>A0A452ZX59</accession>